<dbReference type="PANTHER" id="PTHR31589:SF223">
    <property type="entry name" value="PROTEIN, PUTATIVE (DUF239)-RELATED"/>
    <property type="match status" value="1"/>
</dbReference>
<dbReference type="PANTHER" id="PTHR31589">
    <property type="entry name" value="PROTEIN, PUTATIVE (DUF239)-RELATED-RELATED"/>
    <property type="match status" value="1"/>
</dbReference>
<proteinExistence type="predicted"/>
<dbReference type="AlphaFoldDB" id="A0A4D6M2M9"/>
<evidence type="ECO:0000313" key="3">
    <source>
        <dbReference type="Proteomes" id="UP000501690"/>
    </source>
</evidence>
<sequence>MDDNFKKTGCYNTACRGFVQVDTKNFPGGYFPQTSIYGGPTYEVYLAITQDPKTKNWWISAGNVSIGYYPARLFSNLGSASIVGWGGRTKANVGGLSPPMGSGHIPDGNKDHASYFRSPKIQLASRHDYTPEYIMTKGFSDNTKCYGVSKDYEVEYEGVLEFGGPGGKCGI</sequence>
<reference evidence="2 3" key="1">
    <citation type="submission" date="2019-04" db="EMBL/GenBank/DDBJ databases">
        <title>An improved genome assembly and genetic linkage map for asparagus bean, Vigna unguiculata ssp. sesquipedialis.</title>
        <authorList>
            <person name="Xia Q."/>
            <person name="Zhang R."/>
            <person name="Dong Y."/>
        </authorList>
    </citation>
    <scope>NUCLEOTIDE SEQUENCE [LARGE SCALE GENOMIC DNA]</scope>
    <source>
        <tissue evidence="2">Leaf</tissue>
    </source>
</reference>
<accession>A0A4D6M2M9</accession>
<dbReference type="PROSITE" id="PS52045">
    <property type="entry name" value="NEPROSIN_PEP_CD"/>
    <property type="match status" value="1"/>
</dbReference>
<feature type="domain" description="Neprosin PEP catalytic" evidence="1">
    <location>
        <begin position="1"/>
        <end position="170"/>
    </location>
</feature>
<evidence type="ECO:0000259" key="1">
    <source>
        <dbReference type="PROSITE" id="PS52045"/>
    </source>
</evidence>
<organism evidence="2 3">
    <name type="scientific">Vigna unguiculata</name>
    <name type="common">Cowpea</name>
    <dbReference type="NCBI Taxonomy" id="3917"/>
    <lineage>
        <taxon>Eukaryota</taxon>
        <taxon>Viridiplantae</taxon>
        <taxon>Streptophyta</taxon>
        <taxon>Embryophyta</taxon>
        <taxon>Tracheophyta</taxon>
        <taxon>Spermatophyta</taxon>
        <taxon>Magnoliopsida</taxon>
        <taxon>eudicotyledons</taxon>
        <taxon>Gunneridae</taxon>
        <taxon>Pentapetalae</taxon>
        <taxon>rosids</taxon>
        <taxon>fabids</taxon>
        <taxon>Fabales</taxon>
        <taxon>Fabaceae</taxon>
        <taxon>Papilionoideae</taxon>
        <taxon>50 kb inversion clade</taxon>
        <taxon>NPAAA clade</taxon>
        <taxon>indigoferoid/millettioid clade</taxon>
        <taxon>Phaseoleae</taxon>
        <taxon>Vigna</taxon>
    </lineage>
</organism>
<dbReference type="InterPro" id="IPR053168">
    <property type="entry name" value="Glutamic_endopeptidase"/>
</dbReference>
<dbReference type="EMBL" id="CP039349">
    <property type="protein sequence ID" value="QCD94304.1"/>
    <property type="molecule type" value="Genomic_DNA"/>
</dbReference>
<name>A0A4D6M2M9_VIGUN</name>
<gene>
    <name evidence="2" type="ORF">DEO72_LG5g2387</name>
</gene>
<keyword evidence="3" id="KW-1185">Reference proteome</keyword>
<dbReference type="Pfam" id="PF03080">
    <property type="entry name" value="Neprosin"/>
    <property type="match status" value="1"/>
</dbReference>
<dbReference type="InterPro" id="IPR004314">
    <property type="entry name" value="Neprosin"/>
</dbReference>
<dbReference type="Proteomes" id="UP000501690">
    <property type="component" value="Linkage Group LG5"/>
</dbReference>
<evidence type="ECO:0000313" key="2">
    <source>
        <dbReference type="EMBL" id="QCD94304.1"/>
    </source>
</evidence>
<protein>
    <recommendedName>
        <fullName evidence="1">Neprosin PEP catalytic domain-containing protein</fullName>
    </recommendedName>
</protein>